<sequence>MISENDSRQAYDLNNAAAVPQQSSQQSQKPAQNPQAASSQASSSQTNPAASISSQFFNLQNFASQQMDINQYLENQMSQLTQIIYILKQMQVNQIEPLKTSNSQHQAIIDQLQSHQSQFQQFVKQQSQINQQHSLKLQQQEQQLGQLQSLVQQLQSQASIQQQSISAPQAQPQYIPQAQAQPQVAQIQQQPAPQAIQNAPQQVQQQQQQPPAPISAPPTQPATSSHQNLQPAPTQSHYAHLDPHLNFSMSQNPLQYLNQAQLMSLLSNHVQLNTKHIPVHPSNQLVNNLVYSGPAHDDGEGLHVNYGNFSQLNAQSIEALGQLIQQRLSLGQSQSQSRPIPSSSPNQQDGMHNGNLGEQTLQQQIENVLTGSQPVQPRPISLASSVLAPNGQSNANGQAQTANSQACSQIMTHSNNTPRILNLQSQIVSDQVLMSNANAANMATGASMQNQNQQQTSMATNNQNQ</sequence>
<dbReference type="Proteomes" id="UP000276133">
    <property type="component" value="Unassembled WGS sequence"/>
</dbReference>
<organism evidence="3 4">
    <name type="scientific">Brachionus plicatilis</name>
    <name type="common">Marine rotifer</name>
    <name type="synonym">Brachionus muelleri</name>
    <dbReference type="NCBI Taxonomy" id="10195"/>
    <lineage>
        <taxon>Eukaryota</taxon>
        <taxon>Metazoa</taxon>
        <taxon>Spiralia</taxon>
        <taxon>Gnathifera</taxon>
        <taxon>Rotifera</taxon>
        <taxon>Eurotatoria</taxon>
        <taxon>Monogononta</taxon>
        <taxon>Pseudotrocha</taxon>
        <taxon>Ploima</taxon>
        <taxon>Brachionidae</taxon>
        <taxon>Brachionus</taxon>
    </lineage>
</organism>
<feature type="compositionally biased region" description="Polar residues" evidence="2">
    <location>
        <begin position="223"/>
        <end position="237"/>
    </location>
</feature>
<feature type="region of interest" description="Disordered" evidence="2">
    <location>
        <begin position="182"/>
        <end position="239"/>
    </location>
</feature>
<feature type="compositionally biased region" description="Low complexity" evidence="2">
    <location>
        <begin position="182"/>
        <end position="209"/>
    </location>
</feature>
<dbReference type="OrthoDB" id="10676822at2759"/>
<feature type="region of interest" description="Disordered" evidence="2">
    <location>
        <begin position="329"/>
        <end position="355"/>
    </location>
</feature>
<evidence type="ECO:0000313" key="3">
    <source>
        <dbReference type="EMBL" id="RNA27278.1"/>
    </source>
</evidence>
<dbReference type="EMBL" id="REGN01002568">
    <property type="protein sequence ID" value="RNA27278.1"/>
    <property type="molecule type" value="Genomic_DNA"/>
</dbReference>
<evidence type="ECO:0000256" key="1">
    <source>
        <dbReference type="SAM" id="Coils"/>
    </source>
</evidence>
<feature type="region of interest" description="Disordered" evidence="2">
    <location>
        <begin position="446"/>
        <end position="465"/>
    </location>
</feature>
<proteinExistence type="predicted"/>
<evidence type="ECO:0000256" key="2">
    <source>
        <dbReference type="SAM" id="MobiDB-lite"/>
    </source>
</evidence>
<keyword evidence="4" id="KW-1185">Reference proteome</keyword>
<gene>
    <name evidence="3" type="ORF">BpHYR1_027959</name>
</gene>
<comment type="caution">
    <text evidence="3">The sequence shown here is derived from an EMBL/GenBank/DDBJ whole genome shotgun (WGS) entry which is preliminary data.</text>
</comment>
<feature type="compositionally biased region" description="Pro residues" evidence="2">
    <location>
        <begin position="210"/>
        <end position="220"/>
    </location>
</feature>
<dbReference type="AlphaFoldDB" id="A0A3M7RVA9"/>
<feature type="region of interest" description="Disordered" evidence="2">
    <location>
        <begin position="1"/>
        <end position="49"/>
    </location>
</feature>
<keyword evidence="1" id="KW-0175">Coiled coil</keyword>
<reference evidence="3 4" key="1">
    <citation type="journal article" date="2018" name="Sci. Rep.">
        <title>Genomic signatures of local adaptation to the degree of environmental predictability in rotifers.</title>
        <authorList>
            <person name="Franch-Gras L."/>
            <person name="Hahn C."/>
            <person name="Garcia-Roger E.M."/>
            <person name="Carmona M.J."/>
            <person name="Serra M."/>
            <person name="Gomez A."/>
        </authorList>
    </citation>
    <scope>NUCLEOTIDE SEQUENCE [LARGE SCALE GENOMIC DNA]</scope>
    <source>
        <strain evidence="3">HYR1</strain>
    </source>
</reference>
<feature type="compositionally biased region" description="Low complexity" evidence="2">
    <location>
        <begin position="329"/>
        <end position="348"/>
    </location>
</feature>
<accession>A0A3M7RVA9</accession>
<protein>
    <submittedName>
        <fullName evidence="3">Uncharacterized protein</fullName>
    </submittedName>
</protein>
<name>A0A3M7RVA9_BRAPC</name>
<evidence type="ECO:0000313" key="4">
    <source>
        <dbReference type="Proteomes" id="UP000276133"/>
    </source>
</evidence>
<feature type="coiled-coil region" evidence="1">
    <location>
        <begin position="123"/>
        <end position="157"/>
    </location>
</feature>
<feature type="compositionally biased region" description="Low complexity" evidence="2">
    <location>
        <begin position="14"/>
        <end position="49"/>
    </location>
</feature>